<evidence type="ECO:0000313" key="2">
    <source>
        <dbReference type="EMBL" id="KAF9066598.1"/>
    </source>
</evidence>
<keyword evidence="3" id="KW-1185">Reference proteome</keyword>
<proteinExistence type="predicted"/>
<accession>A0A9P5PNI6</accession>
<sequence length="165" mass="19039">MATSDSSSSSVWHHHYSRRPVTRSVRTSSLVWALSEDQRSSQDPDQLKEFRRDFQQRQEKNKILTYNRNKSRMEEWNPPSLANTTIPTDWSKLMDYNAPLCADVVNPFYDEEECTMRIMSTKGIGSSQYCFQAAHQGCSFITFTHTLDQQSLNGSGKFTKILLSQ</sequence>
<feature type="non-terminal residue" evidence="2">
    <location>
        <position position="165"/>
    </location>
</feature>
<comment type="caution">
    <text evidence="2">The sequence shown here is derived from an EMBL/GenBank/DDBJ whole genome shotgun (WGS) entry which is preliminary data.</text>
</comment>
<protein>
    <submittedName>
        <fullName evidence="2">Uncharacterized protein</fullName>
    </submittedName>
</protein>
<feature type="compositionally biased region" description="Low complexity" evidence="1">
    <location>
        <begin position="1"/>
        <end position="11"/>
    </location>
</feature>
<gene>
    <name evidence="2" type="ORF">BDP27DRAFT_1365569</name>
</gene>
<feature type="compositionally biased region" description="Basic residues" evidence="1">
    <location>
        <begin position="12"/>
        <end position="21"/>
    </location>
</feature>
<dbReference type="EMBL" id="JADNRY010000085">
    <property type="protein sequence ID" value="KAF9066598.1"/>
    <property type="molecule type" value="Genomic_DNA"/>
</dbReference>
<name>A0A9P5PNI6_9AGAR</name>
<dbReference type="AlphaFoldDB" id="A0A9P5PNI6"/>
<feature type="region of interest" description="Disordered" evidence="1">
    <location>
        <begin position="1"/>
        <end position="25"/>
    </location>
</feature>
<organism evidence="2 3">
    <name type="scientific">Rhodocollybia butyracea</name>
    <dbReference type="NCBI Taxonomy" id="206335"/>
    <lineage>
        <taxon>Eukaryota</taxon>
        <taxon>Fungi</taxon>
        <taxon>Dikarya</taxon>
        <taxon>Basidiomycota</taxon>
        <taxon>Agaricomycotina</taxon>
        <taxon>Agaricomycetes</taxon>
        <taxon>Agaricomycetidae</taxon>
        <taxon>Agaricales</taxon>
        <taxon>Marasmiineae</taxon>
        <taxon>Omphalotaceae</taxon>
        <taxon>Rhodocollybia</taxon>
    </lineage>
</organism>
<evidence type="ECO:0000313" key="3">
    <source>
        <dbReference type="Proteomes" id="UP000772434"/>
    </source>
</evidence>
<dbReference type="Proteomes" id="UP000772434">
    <property type="component" value="Unassembled WGS sequence"/>
</dbReference>
<reference evidence="2" key="1">
    <citation type="submission" date="2020-11" db="EMBL/GenBank/DDBJ databases">
        <authorList>
            <consortium name="DOE Joint Genome Institute"/>
            <person name="Ahrendt S."/>
            <person name="Riley R."/>
            <person name="Andreopoulos W."/>
            <person name="Labutti K."/>
            <person name="Pangilinan J."/>
            <person name="Ruiz-Duenas F.J."/>
            <person name="Barrasa J.M."/>
            <person name="Sanchez-Garcia M."/>
            <person name="Camarero S."/>
            <person name="Miyauchi S."/>
            <person name="Serrano A."/>
            <person name="Linde D."/>
            <person name="Babiker R."/>
            <person name="Drula E."/>
            <person name="Ayuso-Fernandez I."/>
            <person name="Pacheco R."/>
            <person name="Padilla G."/>
            <person name="Ferreira P."/>
            <person name="Barriuso J."/>
            <person name="Kellner H."/>
            <person name="Castanera R."/>
            <person name="Alfaro M."/>
            <person name="Ramirez L."/>
            <person name="Pisabarro A.G."/>
            <person name="Kuo A."/>
            <person name="Tritt A."/>
            <person name="Lipzen A."/>
            <person name="He G."/>
            <person name="Yan M."/>
            <person name="Ng V."/>
            <person name="Cullen D."/>
            <person name="Martin F."/>
            <person name="Rosso M.-N."/>
            <person name="Henrissat B."/>
            <person name="Hibbett D."/>
            <person name="Martinez A.T."/>
            <person name="Grigoriev I.V."/>
        </authorList>
    </citation>
    <scope>NUCLEOTIDE SEQUENCE</scope>
    <source>
        <strain evidence="2">AH 40177</strain>
    </source>
</reference>
<evidence type="ECO:0000256" key="1">
    <source>
        <dbReference type="SAM" id="MobiDB-lite"/>
    </source>
</evidence>